<evidence type="ECO:0000313" key="15">
    <source>
        <dbReference type="EMBL" id="CAD7459172.1"/>
    </source>
</evidence>
<sequence>MLSLVLLWFGGVFFIDHNYAQFMHDAESSLAELGGQGEARNLPSHTIKMSNEKKDLDGVGLDIEAPGITKGPLEMPSLPKPLTLEEKKYMLAVERGDLAYCRRIIQRAHRRGSININCVDPLGRGALTLAIDGENLEMLEVLVVMGVKTKDALLHAINVEFVEAVELLLEYEELVHKEGEPYSWENVDWNISMFTPDITPLILAAHRNNYEILKILLDRGATLPMPHDINSVPIWLSATWLQRYVRFAARLVSNKLTMVQRLPAKVPDPKQRTVYMRMVRARRRKCGCEECLRDSNEDSLRHSMSRVNEYRALASPSLIALSSNDPILTAFQLSWELRNLAFAEPECKTEYWVPGQVKGTSAIVGPWYTVKDKGASAIMGPRYTVKELRKQCQNFAVDLLHQSRSSQELAIVLNHDPESPSYEDGEHMKLARLELAINYKQEKFVAHPNIQQLLAALWYEGLPGFRRKPMIQKCLDVSQVALLFPFYCMLYMVAPNTTTGKLMRKPFMKFLIHASSYLFFLRELMSISITLLPSSLLLAEVAPLLTVILILVSQHAEVQVTLLFGTEAMKIALQEQLLKQRGNSPTFLEWVVVIYVLGFIWEETMEISREGMRCYLRNMWNFIDFTRNSLYVGTTLLRVAAYVQQCREISKDPATAYIPREQWDDFDPQLVAEGLFAAANVFSALKLVHLFSINPHLGPLQISLGRMVIDIVKFFFIYSLVLFAFACGLNQLLGYFADLERVRCYHLPGGIPDWENNGDACMKWRRFGNDAWCLQLDSVSLRTQFIVRGGVIGDVLPQHSIIGRCLFESSQSLFWASFGGVGIDSFELTGIKTYTRFWGLLMFGSYSVINVIVLLNLLIAMMSNSYAMITEHSDIEWKFARTRLWLSYFEESATLPPPFNIFPTPKHIIKLLGMRKEDKLRRMSTRRKERREKERDYRYTAVMRSLVWRYVSTMHRQAEDSPVTEDDINEVKTEVSAMKCQLLEVLSKNGMDISCADSKEKTIMGKKMRMWERRLMKDFHLAPVTGDEELDQLKEPPPENEDSLARFRRIAKLAVINSSAHKWGEVVRGACQASQIGRCNNRESFKNQQNLRKAMEQAQRLVMCSPVAEDSRSLTPIPLPETTGESIRELLKDITEQNKELGIAGNNSRGPGGGVGRGGFLSVGNKNQHSSRATTPIATLVKTLKEEQKTASNSAIAGSEQNLLGRTDESRQKTVPGGLSQPPTGTTKKQHEHLPLNDDPSPLIATRKQNGESPPKVIKRKAPSEAHKGVLAPPPPQQQKQPQCVDTQTMECKPTTTGPEKMSSALLPKFEVTLAQSVNNNNTGDLGKATSTEQLIGSSPEPLRPGKRVEDVNTIKRVPKAGWL</sequence>
<comment type="subcellular location">
    <subcellularLocation>
        <location evidence="1">Membrane</location>
        <topology evidence="1">Multi-pass membrane protein</topology>
    </subcellularLocation>
</comment>
<evidence type="ECO:0000256" key="10">
    <source>
        <dbReference type="PROSITE-ProRule" id="PRU00023"/>
    </source>
</evidence>
<evidence type="ECO:0000256" key="1">
    <source>
        <dbReference type="ARBA" id="ARBA00004141"/>
    </source>
</evidence>
<dbReference type="GO" id="GO:0015279">
    <property type="term" value="F:store-operated calcium channel activity"/>
    <property type="evidence" value="ECO:0007669"/>
    <property type="project" value="TreeGrafter"/>
</dbReference>
<evidence type="ECO:0000256" key="4">
    <source>
        <dbReference type="ARBA" id="ARBA00022737"/>
    </source>
</evidence>
<feature type="signal peptide" evidence="13">
    <location>
        <begin position="1"/>
        <end position="20"/>
    </location>
</feature>
<dbReference type="SUPFAM" id="SSF48403">
    <property type="entry name" value="Ankyrin repeat"/>
    <property type="match status" value="1"/>
</dbReference>
<dbReference type="PROSITE" id="PS50297">
    <property type="entry name" value="ANK_REP_REGION"/>
    <property type="match status" value="1"/>
</dbReference>
<dbReference type="PANTHER" id="PTHR10117">
    <property type="entry name" value="TRANSIENT RECEPTOR POTENTIAL CHANNEL"/>
    <property type="match status" value="1"/>
</dbReference>
<dbReference type="SMART" id="SM00248">
    <property type="entry name" value="ANK"/>
    <property type="match status" value="2"/>
</dbReference>
<proteinExistence type="predicted"/>
<dbReference type="InterPro" id="IPR002110">
    <property type="entry name" value="Ankyrin_rpt"/>
</dbReference>
<feature type="compositionally biased region" description="Polar residues" evidence="11">
    <location>
        <begin position="1284"/>
        <end position="1298"/>
    </location>
</feature>
<feature type="transmembrane region" description="Helical" evidence="12">
    <location>
        <begin position="714"/>
        <end position="737"/>
    </location>
</feature>
<dbReference type="SMART" id="SM01420">
    <property type="entry name" value="TRP_2"/>
    <property type="match status" value="1"/>
</dbReference>
<evidence type="ECO:0000256" key="5">
    <source>
        <dbReference type="ARBA" id="ARBA00022989"/>
    </source>
</evidence>
<feature type="chain" id="PRO_5031509834" description="Transient receptor ion channel domain-containing protein" evidence="13">
    <location>
        <begin position="21"/>
        <end position="1364"/>
    </location>
</feature>
<feature type="compositionally biased region" description="Polar residues" evidence="11">
    <location>
        <begin position="1321"/>
        <end position="1337"/>
    </location>
</feature>
<dbReference type="GO" id="GO:0005886">
    <property type="term" value="C:plasma membrane"/>
    <property type="evidence" value="ECO:0007669"/>
    <property type="project" value="TreeGrafter"/>
</dbReference>
<dbReference type="InterPro" id="IPR036770">
    <property type="entry name" value="Ankyrin_rpt-contain_sf"/>
</dbReference>
<organism evidence="15">
    <name type="scientific">Timema tahoe</name>
    <dbReference type="NCBI Taxonomy" id="61484"/>
    <lineage>
        <taxon>Eukaryota</taxon>
        <taxon>Metazoa</taxon>
        <taxon>Ecdysozoa</taxon>
        <taxon>Arthropoda</taxon>
        <taxon>Hexapoda</taxon>
        <taxon>Insecta</taxon>
        <taxon>Pterygota</taxon>
        <taxon>Neoptera</taxon>
        <taxon>Polyneoptera</taxon>
        <taxon>Phasmatodea</taxon>
        <taxon>Timematodea</taxon>
        <taxon>Timematoidea</taxon>
        <taxon>Timematidae</taxon>
        <taxon>Timema</taxon>
    </lineage>
</organism>
<dbReference type="InterPro" id="IPR002153">
    <property type="entry name" value="TRPC_channel"/>
</dbReference>
<evidence type="ECO:0000259" key="14">
    <source>
        <dbReference type="SMART" id="SM01420"/>
    </source>
</evidence>
<keyword evidence="3 12" id="KW-0812">Transmembrane</keyword>
<feature type="compositionally biased region" description="Polar residues" evidence="11">
    <location>
        <begin position="1191"/>
        <end position="1204"/>
    </location>
</feature>
<keyword evidence="8 12" id="KW-0472">Membrane</keyword>
<keyword evidence="6 10" id="KW-0040">ANK repeat</keyword>
<keyword evidence="2" id="KW-0813">Transport</keyword>
<dbReference type="GO" id="GO:0070679">
    <property type="term" value="F:inositol 1,4,5 trisphosphate binding"/>
    <property type="evidence" value="ECO:0007669"/>
    <property type="project" value="TreeGrafter"/>
</dbReference>
<dbReference type="PANTHER" id="PTHR10117:SF47">
    <property type="entry name" value="TRANSIENT-RECEPTOR-POTENTIAL-LIKE PROTEIN"/>
    <property type="match status" value="1"/>
</dbReference>
<name>A0A7R9IIX9_9NEOP</name>
<feature type="region of interest" description="Disordered" evidence="11">
    <location>
        <begin position="1321"/>
        <end position="1348"/>
    </location>
</feature>
<keyword evidence="9" id="KW-0407">Ion channel</keyword>
<gene>
    <name evidence="15" type="ORF">TTEB3V08_LOCUS7137</name>
</gene>
<keyword evidence="7" id="KW-0406">Ion transport</keyword>
<dbReference type="InterPro" id="IPR005821">
    <property type="entry name" value="Ion_trans_dom"/>
</dbReference>
<dbReference type="GO" id="GO:0051480">
    <property type="term" value="P:regulation of cytosolic calcium ion concentration"/>
    <property type="evidence" value="ECO:0007669"/>
    <property type="project" value="TreeGrafter"/>
</dbReference>
<dbReference type="Pfam" id="PF08344">
    <property type="entry name" value="TRP_2"/>
    <property type="match status" value="1"/>
</dbReference>
<dbReference type="PRINTS" id="PR01097">
    <property type="entry name" value="TRNSRECEPTRP"/>
</dbReference>
<evidence type="ECO:0000256" key="12">
    <source>
        <dbReference type="SAM" id="Phobius"/>
    </source>
</evidence>
<dbReference type="EMBL" id="OE002707">
    <property type="protein sequence ID" value="CAD7459172.1"/>
    <property type="molecule type" value="Genomic_DNA"/>
</dbReference>
<dbReference type="PROSITE" id="PS50088">
    <property type="entry name" value="ANK_REPEAT"/>
    <property type="match status" value="1"/>
</dbReference>
<evidence type="ECO:0000256" key="2">
    <source>
        <dbReference type="ARBA" id="ARBA00022448"/>
    </source>
</evidence>
<evidence type="ECO:0000256" key="7">
    <source>
        <dbReference type="ARBA" id="ARBA00023065"/>
    </source>
</evidence>
<reference evidence="15" key="1">
    <citation type="submission" date="2020-11" db="EMBL/GenBank/DDBJ databases">
        <authorList>
            <person name="Tran Van P."/>
        </authorList>
    </citation>
    <scope>NUCLEOTIDE SEQUENCE</scope>
</reference>
<feature type="domain" description="Transient receptor ion channel" evidence="14">
    <location>
        <begin position="286"/>
        <end position="348"/>
    </location>
</feature>
<protein>
    <recommendedName>
        <fullName evidence="14">Transient receptor ion channel domain-containing protein</fullName>
    </recommendedName>
</protein>
<dbReference type="GO" id="GO:0034703">
    <property type="term" value="C:cation channel complex"/>
    <property type="evidence" value="ECO:0007669"/>
    <property type="project" value="TreeGrafter"/>
</dbReference>
<evidence type="ECO:0000256" key="13">
    <source>
        <dbReference type="SAM" id="SignalP"/>
    </source>
</evidence>
<feature type="region of interest" description="Disordered" evidence="11">
    <location>
        <begin position="1191"/>
        <end position="1302"/>
    </location>
</feature>
<accession>A0A7R9IIX9</accession>
<keyword evidence="5 12" id="KW-1133">Transmembrane helix</keyword>
<keyword evidence="4" id="KW-0677">Repeat</keyword>
<dbReference type="Gene3D" id="1.25.40.20">
    <property type="entry name" value="Ankyrin repeat-containing domain"/>
    <property type="match status" value="1"/>
</dbReference>
<dbReference type="InterPro" id="IPR013555">
    <property type="entry name" value="TRP_dom"/>
</dbReference>
<evidence type="ECO:0000256" key="3">
    <source>
        <dbReference type="ARBA" id="ARBA00022692"/>
    </source>
</evidence>
<dbReference type="Pfam" id="PF00520">
    <property type="entry name" value="Ion_trans"/>
    <property type="match status" value="1"/>
</dbReference>
<evidence type="ECO:0000256" key="11">
    <source>
        <dbReference type="SAM" id="MobiDB-lite"/>
    </source>
</evidence>
<evidence type="ECO:0000256" key="8">
    <source>
        <dbReference type="ARBA" id="ARBA00023136"/>
    </source>
</evidence>
<feature type="transmembrane region" description="Helical" evidence="12">
    <location>
        <begin position="837"/>
        <end position="859"/>
    </location>
</feature>
<evidence type="ECO:0000256" key="9">
    <source>
        <dbReference type="ARBA" id="ARBA00023303"/>
    </source>
</evidence>
<evidence type="ECO:0000256" key="6">
    <source>
        <dbReference type="ARBA" id="ARBA00023043"/>
    </source>
</evidence>
<feature type="repeat" description="ANK" evidence="10">
    <location>
        <begin position="196"/>
        <end position="228"/>
    </location>
</feature>
<keyword evidence="13" id="KW-0732">Signal</keyword>
<dbReference type="Pfam" id="PF00023">
    <property type="entry name" value="Ank"/>
    <property type="match status" value="1"/>
</dbReference>